<comment type="caution">
    <text evidence="2">The sequence shown here is derived from an EMBL/GenBank/DDBJ whole genome shotgun (WGS) entry which is preliminary data.</text>
</comment>
<dbReference type="Proteomes" id="UP000235925">
    <property type="component" value="Unassembled WGS sequence"/>
</dbReference>
<proteinExistence type="predicted"/>
<sequence>MSDGRLDRNAPPASLLQTCPQLRANAVEKIMPAQSIRYIPNADTLYWRAAGVPGDPEEPGVPTQPTEPGEPTVPDQPPPAPVA</sequence>
<gene>
    <name evidence="2" type="ORF">CXK92_02780</name>
</gene>
<organism evidence="2 3">
    <name type="scientific">Stutzerimonas stutzeri</name>
    <name type="common">Pseudomonas stutzeri</name>
    <dbReference type="NCBI Taxonomy" id="316"/>
    <lineage>
        <taxon>Bacteria</taxon>
        <taxon>Pseudomonadati</taxon>
        <taxon>Pseudomonadota</taxon>
        <taxon>Gammaproteobacteria</taxon>
        <taxon>Pseudomonadales</taxon>
        <taxon>Pseudomonadaceae</taxon>
        <taxon>Stutzerimonas</taxon>
    </lineage>
</organism>
<protein>
    <submittedName>
        <fullName evidence="2">Uncharacterized protein</fullName>
    </submittedName>
</protein>
<name>A0A2N8S6Z3_STUST</name>
<feature type="compositionally biased region" description="Pro residues" evidence="1">
    <location>
        <begin position="74"/>
        <end position="83"/>
    </location>
</feature>
<evidence type="ECO:0000313" key="2">
    <source>
        <dbReference type="EMBL" id="PNF82398.1"/>
    </source>
</evidence>
<reference evidence="2 3" key="1">
    <citation type="submission" date="2018-01" db="EMBL/GenBank/DDBJ databases">
        <title>Denitrification phenotypes of diverse strains of Pseudomonas stutzeri.</title>
        <authorList>
            <person name="Milligan D.A."/>
            <person name="Bergaust L."/>
            <person name="Bakken L.R."/>
            <person name="Frostegard A."/>
        </authorList>
    </citation>
    <scope>NUCLEOTIDE SEQUENCE [LARGE SCALE GENOMIC DNA]</scope>
    <source>
        <strain evidence="2 3">KC</strain>
    </source>
</reference>
<accession>A0A2N8S6Z3</accession>
<evidence type="ECO:0000313" key="3">
    <source>
        <dbReference type="Proteomes" id="UP000235925"/>
    </source>
</evidence>
<dbReference type="AlphaFoldDB" id="A0A2N8S6Z3"/>
<feature type="region of interest" description="Disordered" evidence="1">
    <location>
        <begin position="49"/>
        <end position="83"/>
    </location>
</feature>
<dbReference type="EMBL" id="POUN01000001">
    <property type="protein sequence ID" value="PNF82398.1"/>
    <property type="molecule type" value="Genomic_DNA"/>
</dbReference>
<evidence type="ECO:0000256" key="1">
    <source>
        <dbReference type="SAM" id="MobiDB-lite"/>
    </source>
</evidence>